<sequence>MAKEALLRGANKRIALIPIGQSPRPEVAADFKSLWGSAVDILESGALDGLSAAEINGLRPRSGEAELITRLADGQIVYVSHQRLIPYVEKAIARTVQQGAELAMVLCTGDFSPVKAEVPVLEPNRVLAGGVAGVLPAGTAVTVLIPTESQREEACARWSERGFKVDRVLVAAPFGKDDTLIEMIKNDPVIQASAAIIGDCFGFDLHCRELISRVYPKQIFIPRLLMGHLLLAVL</sequence>
<evidence type="ECO:0000313" key="1">
    <source>
        <dbReference type="EMBL" id="SEP30286.1"/>
    </source>
</evidence>
<dbReference type="Proteomes" id="UP000198847">
    <property type="component" value="Unassembled WGS sequence"/>
</dbReference>
<evidence type="ECO:0000313" key="2">
    <source>
        <dbReference type="Proteomes" id="UP000198847"/>
    </source>
</evidence>
<organism evidence="1 2">
    <name type="scientific">Propionispora vibrioides</name>
    <dbReference type="NCBI Taxonomy" id="112903"/>
    <lineage>
        <taxon>Bacteria</taxon>
        <taxon>Bacillati</taxon>
        <taxon>Bacillota</taxon>
        <taxon>Negativicutes</taxon>
        <taxon>Selenomonadales</taxon>
        <taxon>Sporomusaceae</taxon>
        <taxon>Propionispora</taxon>
    </lineage>
</organism>
<accession>A0A1H8WRP9</accession>
<reference evidence="1 2" key="1">
    <citation type="submission" date="2016-10" db="EMBL/GenBank/DDBJ databases">
        <authorList>
            <person name="de Groot N.N."/>
        </authorList>
    </citation>
    <scope>NUCLEOTIDE SEQUENCE [LARGE SCALE GENOMIC DNA]</scope>
    <source>
        <strain evidence="1 2">DSM 13305</strain>
    </source>
</reference>
<name>A0A1H8WRP9_9FIRM</name>
<dbReference type="EMBL" id="FODY01000017">
    <property type="protein sequence ID" value="SEP30286.1"/>
    <property type="molecule type" value="Genomic_DNA"/>
</dbReference>
<dbReference type="RefSeq" id="WP_091748543.1">
    <property type="nucleotide sequence ID" value="NZ_FODY01000017.1"/>
</dbReference>
<proteinExistence type="predicted"/>
<dbReference type="Pfam" id="PF07302">
    <property type="entry name" value="AroM"/>
    <property type="match status" value="1"/>
</dbReference>
<gene>
    <name evidence="1" type="ORF">SAMN04490178_11764</name>
</gene>
<dbReference type="InterPro" id="IPR010843">
    <property type="entry name" value="Uncharacterised_AroM"/>
</dbReference>
<dbReference type="OrthoDB" id="9798683at2"/>
<dbReference type="AlphaFoldDB" id="A0A1H8WRP9"/>
<dbReference type="STRING" id="112903.SAMN04490178_11764"/>
<keyword evidence="2" id="KW-1185">Reference proteome</keyword>
<protein>
    <submittedName>
        <fullName evidence="1">Protein AroM</fullName>
    </submittedName>
</protein>